<evidence type="ECO:0000256" key="3">
    <source>
        <dbReference type="SAM" id="MobiDB-lite"/>
    </source>
</evidence>
<keyword evidence="2" id="KW-0866">Nonsense-mediated mRNA decay</keyword>
<dbReference type="Proteomes" id="UP000699462">
    <property type="component" value="Unassembled WGS sequence"/>
</dbReference>
<feature type="region of interest" description="Disordered" evidence="3">
    <location>
        <begin position="548"/>
        <end position="569"/>
    </location>
</feature>
<feature type="compositionally biased region" description="Polar residues" evidence="3">
    <location>
        <begin position="607"/>
        <end position="619"/>
    </location>
</feature>
<evidence type="ECO:0000256" key="2">
    <source>
        <dbReference type="ARBA" id="ARBA00023161"/>
    </source>
</evidence>
<dbReference type="AlphaFoldDB" id="A0A8T0DGZ0"/>
<dbReference type="InterPro" id="IPR027417">
    <property type="entry name" value="P-loop_NTPase"/>
</dbReference>
<gene>
    <name evidence="4" type="ORF">P879_07549</name>
</gene>
<protein>
    <recommendedName>
        <fullName evidence="6">Protein SMG9</fullName>
    </recommendedName>
</protein>
<comment type="caution">
    <text evidence="4">The sequence shown here is derived from an EMBL/GenBank/DDBJ whole genome shotgun (WGS) entry which is preliminary data.</text>
</comment>
<reference evidence="4 5" key="1">
    <citation type="submission" date="2019-07" db="EMBL/GenBank/DDBJ databases">
        <title>Annotation for the trematode Paragonimus westermani.</title>
        <authorList>
            <person name="Choi Y.-J."/>
        </authorList>
    </citation>
    <scope>NUCLEOTIDE SEQUENCE [LARGE SCALE GENOMIC DNA]</scope>
    <source>
        <strain evidence="4">180907_Pwestermani</strain>
    </source>
</reference>
<evidence type="ECO:0000313" key="5">
    <source>
        <dbReference type="Proteomes" id="UP000699462"/>
    </source>
</evidence>
<evidence type="ECO:0000256" key="1">
    <source>
        <dbReference type="ARBA" id="ARBA00007712"/>
    </source>
</evidence>
<dbReference type="OrthoDB" id="79514at2759"/>
<evidence type="ECO:0008006" key="6">
    <source>
        <dbReference type="Google" id="ProtNLM"/>
    </source>
</evidence>
<feature type="compositionally biased region" description="Polar residues" evidence="3">
    <location>
        <begin position="585"/>
        <end position="599"/>
    </location>
</feature>
<name>A0A8T0DGZ0_9TREM</name>
<keyword evidence="5" id="KW-1185">Reference proteome</keyword>
<dbReference type="EMBL" id="JTDF01004802">
    <property type="protein sequence ID" value="KAF8566652.1"/>
    <property type="molecule type" value="Genomic_DNA"/>
</dbReference>
<evidence type="ECO:0000313" key="4">
    <source>
        <dbReference type="EMBL" id="KAF8566652.1"/>
    </source>
</evidence>
<dbReference type="PANTHER" id="PTHR14270:SF0">
    <property type="entry name" value="NONSENSE-MEDIATED MRNA DECAY FACTOR SMG9"/>
    <property type="match status" value="1"/>
</dbReference>
<dbReference type="GO" id="GO:0000184">
    <property type="term" value="P:nuclear-transcribed mRNA catabolic process, nonsense-mediated decay"/>
    <property type="evidence" value="ECO:0007669"/>
    <property type="project" value="UniProtKB-KW"/>
</dbReference>
<sequence>MSESVSGRRIWDFFAKPIDQDELVDAENSVDELYALCDDPMQVPVKLVNDQLRFTDLAAVQDLFVENSGFLVVGAVGLQGAGKSSVLNVLANQLTSQTRLFDGPFPVQSTKNFLTNSPRTGGIDLYITQDRVILLDTQPLMSFALTNYHTQSSSAHPSTARIELNTLTAEDTSTSHNTLVGPNNWSLDVWAEMASIQIVSFLLNVCHVVLVVTDSLDTAPTRVHRLIDRAASLKPTVYTASVLRHEEDRLATGLVNTTNVTNPNGQTSAVTAAPCHGAVKNPDFGLDQNFKQIPDEEVEVECASYADGQSGSPPVASADVARSSVGPSVLFSRSEHEPKHSQPFDTEASDVVEALNRLKCLTDYSASLIHVYNQAPSAAFLDSAVCQKVNIYRHQLLPMVYPDYRRMVALTSVGPRILSAHLASRLHQQTVMTNTLAAVEERGRNLSSLDRSARVGASTIAADTAVQEADHASVDLFASDQGSGRVATNRLVESLALSCDGDGVDDVNVLNEVRSSGTGSGAESNEDGRILKATEHLSPVLSEHVTRNVNSEFGDGDESCPNQRTGTGKSDIVDVVARDAVNESEPVSITNSHSRSRSTAFCKETSKSQSHSKTAQQAGPTEAEIAAECCQVLHAVQTELDHLLGDALLSQAGEPDSPESAVDEYELDDRNWDGEKLNARMTNLTHQVRSVRRDFFNVQRRLSKPRFFLIPEVDDEGHSPVGCPIYSNSVRCLQEAILSTPRQHMIPQLTEKKWIAYAQQMWDAVCTSPILSDYHSILTN</sequence>
<dbReference type="SUPFAM" id="SSF52540">
    <property type="entry name" value="P-loop containing nucleoside triphosphate hydrolases"/>
    <property type="match status" value="1"/>
</dbReference>
<accession>A0A8T0DGZ0</accession>
<dbReference type="InterPro" id="IPR039177">
    <property type="entry name" value="SMG9"/>
</dbReference>
<comment type="similarity">
    <text evidence="1">Belongs to the SMG9 family.</text>
</comment>
<organism evidence="4 5">
    <name type="scientific">Paragonimus westermani</name>
    <dbReference type="NCBI Taxonomy" id="34504"/>
    <lineage>
        <taxon>Eukaryota</taxon>
        <taxon>Metazoa</taxon>
        <taxon>Spiralia</taxon>
        <taxon>Lophotrochozoa</taxon>
        <taxon>Platyhelminthes</taxon>
        <taxon>Trematoda</taxon>
        <taxon>Digenea</taxon>
        <taxon>Plagiorchiida</taxon>
        <taxon>Troglotremata</taxon>
        <taxon>Troglotrematidae</taxon>
        <taxon>Paragonimus</taxon>
    </lineage>
</organism>
<dbReference type="PANTHER" id="PTHR14270">
    <property type="entry name" value="NONSENSE-MEDIATED MRNA DECAY FACTOR SMG9"/>
    <property type="match status" value="1"/>
</dbReference>
<proteinExistence type="inferred from homology"/>
<feature type="region of interest" description="Disordered" evidence="3">
    <location>
        <begin position="584"/>
        <end position="620"/>
    </location>
</feature>